<evidence type="ECO:0000256" key="7">
    <source>
        <dbReference type="ARBA" id="ARBA00022741"/>
    </source>
</evidence>
<dbReference type="AlphaFoldDB" id="A0A0T5NZN0"/>
<dbReference type="SUPFAM" id="SSF55785">
    <property type="entry name" value="PYP-like sensor domain (PAS domain)"/>
    <property type="match status" value="1"/>
</dbReference>
<dbReference type="InterPro" id="IPR003661">
    <property type="entry name" value="HisK_dim/P_dom"/>
</dbReference>
<keyword evidence="9" id="KW-0067">ATP-binding</keyword>
<evidence type="ECO:0000256" key="5">
    <source>
        <dbReference type="ARBA" id="ARBA00022553"/>
    </source>
</evidence>
<dbReference type="PATRIC" id="fig|1641875.4.peg.1238"/>
<dbReference type="InterPro" id="IPR003594">
    <property type="entry name" value="HATPase_dom"/>
</dbReference>
<dbReference type="SUPFAM" id="SSF47384">
    <property type="entry name" value="Homodimeric domain of signal transducing histidine kinase"/>
    <property type="match status" value="1"/>
</dbReference>
<dbReference type="PROSITE" id="PS50109">
    <property type="entry name" value="HIS_KIN"/>
    <property type="match status" value="1"/>
</dbReference>
<evidence type="ECO:0000259" key="12">
    <source>
        <dbReference type="PROSITE" id="PS50109"/>
    </source>
</evidence>
<dbReference type="FunFam" id="1.10.287.130:FF:000008">
    <property type="entry name" value="Two-component sensor histidine kinase"/>
    <property type="match status" value="1"/>
</dbReference>
<dbReference type="Pfam" id="PF00512">
    <property type="entry name" value="HisKA"/>
    <property type="match status" value="1"/>
</dbReference>
<name>A0A0T5NZN0_9RHOB</name>
<dbReference type="EC" id="2.7.13.3" evidence="3"/>
<evidence type="ECO:0000256" key="11">
    <source>
        <dbReference type="ARBA" id="ARBA00023136"/>
    </source>
</evidence>
<dbReference type="PRINTS" id="PR00344">
    <property type="entry name" value="BCTRLSENSOR"/>
</dbReference>
<dbReference type="EMBL" id="LAXJ01000002">
    <property type="protein sequence ID" value="KRS14300.1"/>
    <property type="molecule type" value="Genomic_DNA"/>
</dbReference>
<dbReference type="Proteomes" id="UP000051295">
    <property type="component" value="Unassembled WGS sequence"/>
</dbReference>
<keyword evidence="14" id="KW-1185">Reference proteome</keyword>
<keyword evidence="5" id="KW-0597">Phosphoprotein</keyword>
<dbReference type="Gene3D" id="1.10.287.130">
    <property type="match status" value="1"/>
</dbReference>
<evidence type="ECO:0000256" key="2">
    <source>
        <dbReference type="ARBA" id="ARBA00004236"/>
    </source>
</evidence>
<evidence type="ECO:0000256" key="10">
    <source>
        <dbReference type="ARBA" id="ARBA00023012"/>
    </source>
</evidence>
<dbReference type="PANTHER" id="PTHR45453">
    <property type="entry name" value="PHOSPHATE REGULON SENSOR PROTEIN PHOR"/>
    <property type="match status" value="1"/>
</dbReference>
<accession>A0A0T5NZN0</accession>
<dbReference type="GO" id="GO:0004721">
    <property type="term" value="F:phosphoprotein phosphatase activity"/>
    <property type="evidence" value="ECO:0007669"/>
    <property type="project" value="TreeGrafter"/>
</dbReference>
<evidence type="ECO:0000256" key="3">
    <source>
        <dbReference type="ARBA" id="ARBA00012438"/>
    </source>
</evidence>
<dbReference type="InterPro" id="IPR036097">
    <property type="entry name" value="HisK_dim/P_sf"/>
</dbReference>
<dbReference type="SMART" id="SM00387">
    <property type="entry name" value="HATPase_c"/>
    <property type="match status" value="1"/>
</dbReference>
<evidence type="ECO:0000256" key="9">
    <source>
        <dbReference type="ARBA" id="ARBA00022840"/>
    </source>
</evidence>
<comment type="subcellular location">
    <subcellularLocation>
        <location evidence="2">Cell membrane</location>
    </subcellularLocation>
</comment>
<dbReference type="InterPro" id="IPR036890">
    <property type="entry name" value="HATPase_C_sf"/>
</dbReference>
<dbReference type="GO" id="GO:0005524">
    <property type="term" value="F:ATP binding"/>
    <property type="evidence" value="ECO:0007669"/>
    <property type="project" value="UniProtKB-KW"/>
</dbReference>
<keyword evidence="4" id="KW-1003">Cell membrane</keyword>
<dbReference type="InterPro" id="IPR050351">
    <property type="entry name" value="BphY/WalK/GraS-like"/>
</dbReference>
<dbReference type="InterPro" id="IPR005467">
    <property type="entry name" value="His_kinase_dom"/>
</dbReference>
<evidence type="ECO:0000313" key="14">
    <source>
        <dbReference type="Proteomes" id="UP000051295"/>
    </source>
</evidence>
<dbReference type="Pfam" id="PF02518">
    <property type="entry name" value="HATPase_c"/>
    <property type="match status" value="1"/>
</dbReference>
<dbReference type="STRING" id="1641875.XM53_00765"/>
<dbReference type="GO" id="GO:0000155">
    <property type="term" value="F:phosphorelay sensor kinase activity"/>
    <property type="evidence" value="ECO:0007669"/>
    <property type="project" value="InterPro"/>
</dbReference>
<dbReference type="InterPro" id="IPR004358">
    <property type="entry name" value="Sig_transdc_His_kin-like_C"/>
</dbReference>
<dbReference type="CDD" id="cd00082">
    <property type="entry name" value="HisKA"/>
    <property type="match status" value="1"/>
</dbReference>
<dbReference type="OrthoDB" id="9813151at2"/>
<keyword evidence="8" id="KW-0418">Kinase</keyword>
<dbReference type="SUPFAM" id="SSF55874">
    <property type="entry name" value="ATPase domain of HSP90 chaperone/DNA topoisomerase II/histidine kinase"/>
    <property type="match status" value="1"/>
</dbReference>
<evidence type="ECO:0000256" key="4">
    <source>
        <dbReference type="ARBA" id="ARBA00022475"/>
    </source>
</evidence>
<keyword evidence="11" id="KW-0472">Membrane</keyword>
<dbReference type="RefSeq" id="WP_057789325.1">
    <property type="nucleotide sequence ID" value="NZ_LAXJ01000002.1"/>
</dbReference>
<feature type="domain" description="Histidine kinase" evidence="12">
    <location>
        <begin position="122"/>
        <end position="347"/>
    </location>
</feature>
<gene>
    <name evidence="13" type="ORF">XM53_00765</name>
</gene>
<evidence type="ECO:0000256" key="6">
    <source>
        <dbReference type="ARBA" id="ARBA00022679"/>
    </source>
</evidence>
<sequence>MNQGNIATLLQAIPLASLLIGRGERILGANDRAVALLGPGLTGRHFITAIRQPTVLDAVEASLRDRETRQTRYLSSAGAQDTAFAVTCSPVETEAGSGVLLCFEDVTHLEQVGQMRRDFVANVSHELRTPLTALLGFIETLRGPARNDPVATERFLGTMQVEASRMERLVKDLLSLSRVEAQERVRPTDRVDLIRLIHAVIHATRPIAEEADVTIVFETEVQEIHVPGDADQLHQILTNLIENAVKYGGPGKTVTVKLAAHSDHPALRGPSAVISVIDQGPGIEEVHIPRLTERFYRVDSHRSREMGGTGLGLAIVKHIVNRHRGRLKVESELGQGTRFDVILPSRAAPPQA</sequence>
<comment type="caution">
    <text evidence="13">The sequence shown here is derived from an EMBL/GenBank/DDBJ whole genome shotgun (WGS) entry which is preliminary data.</text>
</comment>
<proteinExistence type="predicted"/>
<reference evidence="13 14" key="1">
    <citation type="submission" date="2015-04" db="EMBL/GenBank/DDBJ databases">
        <title>The draft genome sequence of Roseovarius sp.R12b.</title>
        <authorList>
            <person name="Li G."/>
            <person name="Lai Q."/>
            <person name="Shao Z."/>
            <person name="Yan P."/>
        </authorList>
    </citation>
    <scope>NUCLEOTIDE SEQUENCE [LARGE SCALE GENOMIC DNA]</scope>
    <source>
        <strain evidence="13 14">R12B</strain>
    </source>
</reference>
<dbReference type="GO" id="GO:0005886">
    <property type="term" value="C:plasma membrane"/>
    <property type="evidence" value="ECO:0007669"/>
    <property type="project" value="UniProtKB-SubCell"/>
</dbReference>
<dbReference type="InterPro" id="IPR035965">
    <property type="entry name" value="PAS-like_dom_sf"/>
</dbReference>
<keyword evidence="7" id="KW-0547">Nucleotide-binding</keyword>
<keyword evidence="6" id="KW-0808">Transferase</keyword>
<dbReference type="GO" id="GO:0016036">
    <property type="term" value="P:cellular response to phosphate starvation"/>
    <property type="evidence" value="ECO:0007669"/>
    <property type="project" value="TreeGrafter"/>
</dbReference>
<evidence type="ECO:0000256" key="1">
    <source>
        <dbReference type="ARBA" id="ARBA00000085"/>
    </source>
</evidence>
<keyword evidence="10" id="KW-0902">Two-component regulatory system</keyword>
<dbReference type="FunFam" id="3.30.565.10:FF:000006">
    <property type="entry name" value="Sensor histidine kinase WalK"/>
    <property type="match status" value="1"/>
</dbReference>
<protein>
    <recommendedName>
        <fullName evidence="3">histidine kinase</fullName>
        <ecNumber evidence="3">2.7.13.3</ecNumber>
    </recommendedName>
</protein>
<evidence type="ECO:0000256" key="8">
    <source>
        <dbReference type="ARBA" id="ARBA00022777"/>
    </source>
</evidence>
<comment type="catalytic activity">
    <reaction evidence="1">
        <text>ATP + protein L-histidine = ADP + protein N-phospho-L-histidine.</text>
        <dbReference type="EC" id="2.7.13.3"/>
    </reaction>
</comment>
<dbReference type="PANTHER" id="PTHR45453:SF1">
    <property type="entry name" value="PHOSPHATE REGULON SENSOR PROTEIN PHOR"/>
    <property type="match status" value="1"/>
</dbReference>
<organism evidence="13 14">
    <name type="scientific">Roseovarius atlanticus</name>
    <dbReference type="NCBI Taxonomy" id="1641875"/>
    <lineage>
        <taxon>Bacteria</taxon>
        <taxon>Pseudomonadati</taxon>
        <taxon>Pseudomonadota</taxon>
        <taxon>Alphaproteobacteria</taxon>
        <taxon>Rhodobacterales</taxon>
        <taxon>Roseobacteraceae</taxon>
        <taxon>Roseovarius</taxon>
    </lineage>
</organism>
<dbReference type="SMART" id="SM00388">
    <property type="entry name" value="HisKA"/>
    <property type="match status" value="1"/>
</dbReference>
<dbReference type="Gene3D" id="3.30.565.10">
    <property type="entry name" value="Histidine kinase-like ATPase, C-terminal domain"/>
    <property type="match status" value="1"/>
</dbReference>
<evidence type="ECO:0000313" key="13">
    <source>
        <dbReference type="EMBL" id="KRS14300.1"/>
    </source>
</evidence>